<protein>
    <submittedName>
        <fullName evidence="3">Uncharacterized protein</fullName>
    </submittedName>
</protein>
<evidence type="ECO:0000256" key="2">
    <source>
        <dbReference type="SAM" id="MobiDB-lite"/>
    </source>
</evidence>
<feature type="region of interest" description="Disordered" evidence="2">
    <location>
        <begin position="59"/>
        <end position="82"/>
    </location>
</feature>
<evidence type="ECO:0000256" key="1">
    <source>
        <dbReference type="SAM" id="Coils"/>
    </source>
</evidence>
<dbReference type="Proteomes" id="UP000034831">
    <property type="component" value="Unassembled WGS sequence"/>
</dbReference>
<proteinExistence type="predicted"/>
<feature type="compositionally biased region" description="Basic and acidic residues" evidence="2">
    <location>
        <begin position="65"/>
        <end position="82"/>
    </location>
</feature>
<accession>A0A0G1QQH9</accession>
<evidence type="ECO:0000313" key="3">
    <source>
        <dbReference type="EMBL" id="KKU47117.1"/>
    </source>
</evidence>
<sequence>MTTSDINKFGSSELKVLVEDLRRQRESLEKKEKTLKEREEELISRLEKASGMTPFFRSCQKGKKCRGEDSGRGGREGQGDIG</sequence>
<organism evidence="3 4">
    <name type="scientific">Candidatus Woesebacteria bacterium GW2011_GWF2_46_8</name>
    <dbReference type="NCBI Taxonomy" id="1618604"/>
    <lineage>
        <taxon>Bacteria</taxon>
        <taxon>Candidatus Woeseibacteriota</taxon>
    </lineage>
</organism>
<reference evidence="3 4" key="1">
    <citation type="journal article" date="2015" name="Nature">
        <title>rRNA introns, odd ribosomes, and small enigmatic genomes across a large radiation of phyla.</title>
        <authorList>
            <person name="Brown C.T."/>
            <person name="Hug L.A."/>
            <person name="Thomas B.C."/>
            <person name="Sharon I."/>
            <person name="Castelle C.J."/>
            <person name="Singh A."/>
            <person name="Wilkins M.J."/>
            <person name="Williams K.H."/>
            <person name="Banfield J.F."/>
        </authorList>
    </citation>
    <scope>NUCLEOTIDE SEQUENCE [LARGE SCALE GENOMIC DNA]</scope>
</reference>
<comment type="caution">
    <text evidence="3">The sequence shown here is derived from an EMBL/GenBank/DDBJ whole genome shotgun (WGS) entry which is preliminary data.</text>
</comment>
<dbReference type="EMBL" id="LCNC01000049">
    <property type="protein sequence ID" value="KKU47117.1"/>
    <property type="molecule type" value="Genomic_DNA"/>
</dbReference>
<dbReference type="AlphaFoldDB" id="A0A0G1QQH9"/>
<name>A0A0G1QQH9_9BACT</name>
<evidence type="ECO:0000313" key="4">
    <source>
        <dbReference type="Proteomes" id="UP000034831"/>
    </source>
</evidence>
<feature type="coiled-coil region" evidence="1">
    <location>
        <begin position="11"/>
        <end position="45"/>
    </location>
</feature>
<gene>
    <name evidence="3" type="ORF">UX67_C0049G0008</name>
</gene>
<keyword evidence="1" id="KW-0175">Coiled coil</keyword>